<comment type="caution">
    <text evidence="2">The sequence shown here is derived from an EMBL/GenBank/DDBJ whole genome shotgun (WGS) entry which is preliminary data.</text>
</comment>
<name>A0A8J7PZS5_9PROT</name>
<dbReference type="Proteomes" id="UP000664414">
    <property type="component" value="Unassembled WGS sequence"/>
</dbReference>
<dbReference type="EMBL" id="JAFKGL010000011">
    <property type="protein sequence ID" value="MBN9412593.1"/>
    <property type="molecule type" value="Genomic_DNA"/>
</dbReference>
<evidence type="ECO:0000256" key="1">
    <source>
        <dbReference type="SAM" id="SignalP"/>
    </source>
</evidence>
<organism evidence="2 3">
    <name type="scientific">Candidatus Paracaedimonas acanthamoebae</name>
    <dbReference type="NCBI Taxonomy" id="244581"/>
    <lineage>
        <taxon>Bacteria</taxon>
        <taxon>Pseudomonadati</taxon>
        <taxon>Pseudomonadota</taxon>
        <taxon>Alphaproteobacteria</taxon>
        <taxon>Holosporales</taxon>
        <taxon>Caedimonadaceae</taxon>
        <taxon>Candidatus Paracaedimonas</taxon>
    </lineage>
</organism>
<protein>
    <submittedName>
        <fullName evidence="2">Uncharacterized protein</fullName>
    </submittedName>
</protein>
<dbReference type="AlphaFoldDB" id="A0A8J7PZS5"/>
<reference evidence="2" key="1">
    <citation type="submission" date="2021-02" db="EMBL/GenBank/DDBJ databases">
        <title>Thiocyanate and organic carbon inputs drive convergent selection for specific autotrophic Afipia and Thiobacillus strains within complex microbiomes.</title>
        <authorList>
            <person name="Huddy R.J."/>
            <person name="Sachdeva R."/>
            <person name="Kadzinga F."/>
            <person name="Kantor R.S."/>
            <person name="Harrison S.T.L."/>
            <person name="Banfield J.F."/>
        </authorList>
    </citation>
    <scope>NUCLEOTIDE SEQUENCE</scope>
    <source>
        <strain evidence="2">SCN18_10_11_15_R4_P_38_20</strain>
    </source>
</reference>
<keyword evidence="1" id="KW-0732">Signal</keyword>
<feature type="chain" id="PRO_5035229930" evidence="1">
    <location>
        <begin position="22"/>
        <end position="216"/>
    </location>
</feature>
<feature type="signal peptide" evidence="1">
    <location>
        <begin position="1"/>
        <end position="21"/>
    </location>
</feature>
<evidence type="ECO:0000313" key="2">
    <source>
        <dbReference type="EMBL" id="MBN9412593.1"/>
    </source>
</evidence>
<evidence type="ECO:0000313" key="3">
    <source>
        <dbReference type="Proteomes" id="UP000664414"/>
    </source>
</evidence>
<sequence length="216" mass="24509">MRKLLLNILIIFNLLTFLSHASAPLIEEDNSEIPLKNSILKGLDETRFKIFGQFIISTPIFLLDERGWSGNLPELKERTLVEFREEGLLYHHNEILDSNEMGLWALSSKGDLCIYFPHKHPDITAVHHTFFFKKEGIGQAIACVGHIEVRNGKITSLSNDSGRYQPIDLQLLLSVKYLHSKNVLDPQIKVKTYAEEDKQLSLDNALEIANSIGLNS</sequence>
<accession>A0A8J7PZS5</accession>
<gene>
    <name evidence="2" type="ORF">J0H12_01525</name>
</gene>
<proteinExistence type="predicted"/>